<evidence type="ECO:0000256" key="9">
    <source>
        <dbReference type="ARBA" id="ARBA00023277"/>
    </source>
</evidence>
<dbReference type="GO" id="GO:0005789">
    <property type="term" value="C:endoplasmic reticulum membrane"/>
    <property type="evidence" value="ECO:0007669"/>
    <property type="project" value="UniProtKB-SubCell"/>
</dbReference>
<evidence type="ECO:0000256" key="5">
    <source>
        <dbReference type="ARBA" id="ARBA00022824"/>
    </source>
</evidence>
<feature type="domain" description="Malectin" evidence="10">
    <location>
        <begin position="4"/>
        <end position="148"/>
    </location>
</feature>
<dbReference type="PANTHER" id="PTHR13460">
    <property type="match status" value="1"/>
</dbReference>
<keyword evidence="3" id="KW-0812">Transmembrane</keyword>
<evidence type="ECO:0000256" key="2">
    <source>
        <dbReference type="ARBA" id="ARBA00009141"/>
    </source>
</evidence>
<evidence type="ECO:0000256" key="6">
    <source>
        <dbReference type="ARBA" id="ARBA00022989"/>
    </source>
</evidence>
<evidence type="ECO:0000256" key="4">
    <source>
        <dbReference type="ARBA" id="ARBA00022729"/>
    </source>
</evidence>
<name>A0A0B1THA2_OESDE</name>
<dbReference type="Proteomes" id="UP000053660">
    <property type="component" value="Unassembled WGS sequence"/>
</dbReference>
<evidence type="ECO:0000256" key="8">
    <source>
        <dbReference type="ARBA" id="ARBA00023180"/>
    </source>
</evidence>
<sequence>MQGAYGIFYREDPSSQGTASDYGTRWAFVNAPEEDRKLYETERYYAGTLIYAFDIAEDGNYTVILKFSEVYFRDPGQKVFNVFINDILVKRNLDILAETGATGLAYDLRIDISIDRKELTIGEEKCATDGQLFIKFTPIVDNPKINAIAILTGTSDSLPPPPAAYVDEGSASSTPGVGHWSAPVNSTVHPRLAHACSEVSKTSETHIDTLISTTCNQWRS</sequence>
<dbReference type="GO" id="GO:0030246">
    <property type="term" value="F:carbohydrate binding"/>
    <property type="evidence" value="ECO:0007669"/>
    <property type="project" value="InterPro"/>
</dbReference>
<evidence type="ECO:0000256" key="1">
    <source>
        <dbReference type="ARBA" id="ARBA00004115"/>
    </source>
</evidence>
<keyword evidence="7" id="KW-0472">Membrane</keyword>
<reference evidence="11 12" key="1">
    <citation type="submission" date="2014-03" db="EMBL/GenBank/DDBJ databases">
        <title>Draft genome of the hookworm Oesophagostomum dentatum.</title>
        <authorList>
            <person name="Mitreva M."/>
        </authorList>
    </citation>
    <scope>NUCLEOTIDE SEQUENCE [LARGE SCALE GENOMIC DNA]</scope>
    <source>
        <strain evidence="11 12">OD-Hann</strain>
    </source>
</reference>
<dbReference type="Pfam" id="PF11721">
    <property type="entry name" value="Malectin"/>
    <property type="match status" value="1"/>
</dbReference>
<comment type="similarity">
    <text evidence="2">Belongs to the malectin family.</text>
</comment>
<keyword evidence="9" id="KW-0119">Carbohydrate metabolism</keyword>
<accession>A0A0B1THA2</accession>
<keyword evidence="6" id="KW-1133">Transmembrane helix</keyword>
<dbReference type="EMBL" id="KN550056">
    <property type="protein sequence ID" value="KHJ95167.1"/>
    <property type="molecule type" value="Genomic_DNA"/>
</dbReference>
<keyword evidence="4" id="KW-0732">Signal</keyword>
<organism evidence="11 12">
    <name type="scientific">Oesophagostomum dentatum</name>
    <name type="common">Nodular worm</name>
    <dbReference type="NCBI Taxonomy" id="61180"/>
    <lineage>
        <taxon>Eukaryota</taxon>
        <taxon>Metazoa</taxon>
        <taxon>Ecdysozoa</taxon>
        <taxon>Nematoda</taxon>
        <taxon>Chromadorea</taxon>
        <taxon>Rhabditida</taxon>
        <taxon>Rhabditina</taxon>
        <taxon>Rhabditomorpha</taxon>
        <taxon>Strongyloidea</taxon>
        <taxon>Strongylidae</taxon>
        <taxon>Oesophagostomum</taxon>
    </lineage>
</organism>
<dbReference type="Gene3D" id="2.60.120.430">
    <property type="entry name" value="Galactose-binding lectin"/>
    <property type="match status" value="1"/>
</dbReference>
<evidence type="ECO:0000256" key="7">
    <source>
        <dbReference type="ARBA" id="ARBA00023136"/>
    </source>
</evidence>
<proteinExistence type="inferred from homology"/>
<evidence type="ECO:0000259" key="10">
    <source>
        <dbReference type="Pfam" id="PF11721"/>
    </source>
</evidence>
<dbReference type="PANTHER" id="PTHR13460:SF0">
    <property type="entry name" value="MALECTIN"/>
    <property type="match status" value="1"/>
</dbReference>
<keyword evidence="5" id="KW-0256">Endoplasmic reticulum</keyword>
<evidence type="ECO:0000313" key="11">
    <source>
        <dbReference type="EMBL" id="KHJ95167.1"/>
    </source>
</evidence>
<dbReference type="InterPro" id="IPR021720">
    <property type="entry name" value="Malectin_dom"/>
</dbReference>
<comment type="subcellular location">
    <subcellularLocation>
        <location evidence="1">Endoplasmic reticulum membrane</location>
        <topology evidence="1">Single-pass type I membrane protein</topology>
    </subcellularLocation>
</comment>
<keyword evidence="8" id="KW-0325">Glycoprotein</keyword>
<keyword evidence="12" id="KW-1185">Reference proteome</keyword>
<gene>
    <name evidence="11" type="ORF">OESDEN_04891</name>
</gene>
<protein>
    <recommendedName>
        <fullName evidence="10">Malectin domain-containing protein</fullName>
    </recommendedName>
</protein>
<evidence type="ECO:0000313" key="12">
    <source>
        <dbReference type="Proteomes" id="UP000053660"/>
    </source>
</evidence>
<dbReference type="AlphaFoldDB" id="A0A0B1THA2"/>
<evidence type="ECO:0000256" key="3">
    <source>
        <dbReference type="ARBA" id="ARBA00022692"/>
    </source>
</evidence>
<dbReference type="InterPro" id="IPR039155">
    <property type="entry name" value="MLEC"/>
</dbReference>
<dbReference type="OrthoDB" id="10013439at2759"/>